<reference evidence="1 2" key="1">
    <citation type="journal article" date="2016" name="Proc. Natl. Acad. Sci. U.S.A.">
        <title>Lipid metabolic changes in an early divergent fungus govern the establishment of a mutualistic symbiosis with endobacteria.</title>
        <authorList>
            <person name="Lastovetsky O.A."/>
            <person name="Gaspar M.L."/>
            <person name="Mondo S.J."/>
            <person name="LaButti K.M."/>
            <person name="Sandor L."/>
            <person name="Grigoriev I.V."/>
            <person name="Henry S.A."/>
            <person name="Pawlowska T.E."/>
        </authorList>
    </citation>
    <scope>NUCLEOTIDE SEQUENCE [LARGE SCALE GENOMIC DNA]</scope>
    <source>
        <strain evidence="1 2">ATCC 11559</strain>
    </source>
</reference>
<dbReference type="Proteomes" id="UP000242381">
    <property type="component" value="Unassembled WGS sequence"/>
</dbReference>
<name>A0A1X0RPT6_RHIZD</name>
<accession>A0A1X0RPT6</accession>
<sequence length="128" mass="14901">QTKVRGKSPTCLLCNQPESDEHFVWSCPLKQAAWPLMSCLTFPDQPIQLQDVMSGRTTTSTAMAYQSNTDRRAVIACMMFCIWRVHWKVVFQDHGFFHGEVVTRARLLLRRIHRENMLSSYILKKDNL</sequence>
<organism evidence="1 2">
    <name type="scientific">Rhizopus microsporus</name>
    <dbReference type="NCBI Taxonomy" id="58291"/>
    <lineage>
        <taxon>Eukaryota</taxon>
        <taxon>Fungi</taxon>
        <taxon>Fungi incertae sedis</taxon>
        <taxon>Mucoromycota</taxon>
        <taxon>Mucoromycotina</taxon>
        <taxon>Mucoromycetes</taxon>
        <taxon>Mucorales</taxon>
        <taxon>Mucorineae</taxon>
        <taxon>Rhizopodaceae</taxon>
        <taxon>Rhizopus</taxon>
    </lineage>
</organism>
<dbReference type="EMBL" id="KV921494">
    <property type="protein sequence ID" value="ORE14056.1"/>
    <property type="molecule type" value="Genomic_DNA"/>
</dbReference>
<protein>
    <recommendedName>
        <fullName evidence="3">Reverse transcriptase zinc-binding domain-containing protein</fullName>
    </recommendedName>
</protein>
<feature type="non-terminal residue" evidence="1">
    <location>
        <position position="1"/>
    </location>
</feature>
<dbReference type="AlphaFoldDB" id="A0A1X0RPT6"/>
<proteinExistence type="predicted"/>
<evidence type="ECO:0000313" key="2">
    <source>
        <dbReference type="Proteomes" id="UP000242381"/>
    </source>
</evidence>
<gene>
    <name evidence="1" type="ORF">BCV71DRAFT_188083</name>
</gene>
<evidence type="ECO:0000313" key="1">
    <source>
        <dbReference type="EMBL" id="ORE14056.1"/>
    </source>
</evidence>
<evidence type="ECO:0008006" key="3">
    <source>
        <dbReference type="Google" id="ProtNLM"/>
    </source>
</evidence>